<reference evidence="14" key="1">
    <citation type="journal article" date="2022" name="bioRxiv">
        <title>Sequencing and chromosome-scale assembly of the giantPleurodeles waltlgenome.</title>
        <authorList>
            <person name="Brown T."/>
            <person name="Elewa A."/>
            <person name="Iarovenko S."/>
            <person name="Subramanian E."/>
            <person name="Araus A.J."/>
            <person name="Petzold A."/>
            <person name="Susuki M."/>
            <person name="Suzuki K.-i.T."/>
            <person name="Hayashi T."/>
            <person name="Toyoda A."/>
            <person name="Oliveira C."/>
            <person name="Osipova E."/>
            <person name="Leigh N.D."/>
            <person name="Simon A."/>
            <person name="Yun M.H."/>
        </authorList>
    </citation>
    <scope>NUCLEOTIDE SEQUENCE</scope>
    <source>
        <strain evidence="14">20211129_DDA</strain>
        <tissue evidence="14">Liver</tissue>
    </source>
</reference>
<keyword evidence="8" id="KW-0804">Transcription</keyword>
<keyword evidence="15" id="KW-1185">Reference proteome</keyword>
<evidence type="ECO:0000313" key="15">
    <source>
        <dbReference type="Proteomes" id="UP001066276"/>
    </source>
</evidence>
<dbReference type="Gene3D" id="3.30.50.10">
    <property type="entry name" value="Erythroid Transcription Factor GATA-1, subunit A"/>
    <property type="match status" value="1"/>
</dbReference>
<evidence type="ECO:0000256" key="4">
    <source>
        <dbReference type="ARBA" id="ARBA00022771"/>
    </source>
</evidence>
<dbReference type="PROSITE" id="PS51843">
    <property type="entry name" value="NR_LBD"/>
    <property type="match status" value="1"/>
</dbReference>
<dbReference type="SMART" id="SM00430">
    <property type="entry name" value="HOLI"/>
    <property type="match status" value="1"/>
</dbReference>
<evidence type="ECO:0000256" key="9">
    <source>
        <dbReference type="ARBA" id="ARBA00023170"/>
    </source>
</evidence>
<dbReference type="GO" id="GO:0004879">
    <property type="term" value="F:nuclear receptor activity"/>
    <property type="evidence" value="ECO:0007669"/>
    <property type="project" value="InterPro"/>
</dbReference>
<dbReference type="InterPro" id="IPR001723">
    <property type="entry name" value="Nuclear_hrmn_rcpt"/>
</dbReference>
<dbReference type="InterPro" id="IPR044101">
    <property type="entry name" value="NR_DBD_ROR"/>
</dbReference>
<evidence type="ECO:0000313" key="14">
    <source>
        <dbReference type="EMBL" id="KAJ1085022.1"/>
    </source>
</evidence>
<keyword evidence="7" id="KW-0238">DNA-binding</keyword>
<evidence type="ECO:0000256" key="3">
    <source>
        <dbReference type="ARBA" id="ARBA00022723"/>
    </source>
</evidence>
<dbReference type="Pfam" id="PF00104">
    <property type="entry name" value="Hormone_recep"/>
    <property type="match status" value="1"/>
</dbReference>
<dbReference type="PANTHER" id="PTHR45805:SF7">
    <property type="entry name" value="NUCLEAR RECEPTOR ROR-BETA-LIKE"/>
    <property type="match status" value="1"/>
</dbReference>
<evidence type="ECO:0000256" key="5">
    <source>
        <dbReference type="ARBA" id="ARBA00022833"/>
    </source>
</evidence>
<evidence type="ECO:0000256" key="2">
    <source>
        <dbReference type="ARBA" id="ARBA00022473"/>
    </source>
</evidence>
<gene>
    <name evidence="14" type="ORF">NDU88_005158</name>
</gene>
<dbReference type="SUPFAM" id="SSF48508">
    <property type="entry name" value="Nuclear receptor ligand-binding domain"/>
    <property type="match status" value="1"/>
</dbReference>
<dbReference type="InterPro" id="IPR000536">
    <property type="entry name" value="Nucl_hrmn_rcpt_lig-bd"/>
</dbReference>
<dbReference type="EMBL" id="JANPWB010000016">
    <property type="protein sequence ID" value="KAJ1085022.1"/>
    <property type="molecule type" value="Genomic_DNA"/>
</dbReference>
<keyword evidence="3" id="KW-0479">Metal-binding</keyword>
<dbReference type="Gene3D" id="1.10.565.10">
    <property type="entry name" value="Retinoid X Receptor"/>
    <property type="match status" value="1"/>
</dbReference>
<dbReference type="SUPFAM" id="SSF57716">
    <property type="entry name" value="Glucocorticoid receptor-like (DNA-binding domain)"/>
    <property type="match status" value="1"/>
</dbReference>
<evidence type="ECO:0000256" key="8">
    <source>
        <dbReference type="ARBA" id="ARBA00023163"/>
    </source>
</evidence>
<dbReference type="PANTHER" id="PTHR45805">
    <property type="entry name" value="NUCLEAR HORMONE RECEPTOR HR3-RELATED"/>
    <property type="match status" value="1"/>
</dbReference>
<dbReference type="InterPro" id="IPR001628">
    <property type="entry name" value="Znf_hrmn_rcpt"/>
</dbReference>
<evidence type="ECO:0000256" key="1">
    <source>
        <dbReference type="ARBA" id="ARBA00004123"/>
    </source>
</evidence>
<evidence type="ECO:0000259" key="13">
    <source>
        <dbReference type="PROSITE" id="PS51843"/>
    </source>
</evidence>
<keyword evidence="5" id="KW-0862">Zinc</keyword>
<name>A0AAV7L3M1_PLEWA</name>
<accession>A0AAV7L3M1</accession>
<dbReference type="PRINTS" id="PR01293">
    <property type="entry name" value="RORNUCRECPTR"/>
</dbReference>
<organism evidence="14 15">
    <name type="scientific">Pleurodeles waltl</name>
    <name type="common">Iberian ribbed newt</name>
    <dbReference type="NCBI Taxonomy" id="8319"/>
    <lineage>
        <taxon>Eukaryota</taxon>
        <taxon>Metazoa</taxon>
        <taxon>Chordata</taxon>
        <taxon>Craniata</taxon>
        <taxon>Vertebrata</taxon>
        <taxon>Euteleostomi</taxon>
        <taxon>Amphibia</taxon>
        <taxon>Batrachia</taxon>
        <taxon>Caudata</taxon>
        <taxon>Salamandroidea</taxon>
        <taxon>Salamandridae</taxon>
        <taxon>Pleurodelinae</taxon>
        <taxon>Pleurodeles</taxon>
    </lineage>
</organism>
<dbReference type="SMART" id="SM00399">
    <property type="entry name" value="ZnF_C4"/>
    <property type="match status" value="1"/>
</dbReference>
<dbReference type="InterPro" id="IPR035500">
    <property type="entry name" value="NHR-like_dom_sf"/>
</dbReference>
<dbReference type="PROSITE" id="PS00031">
    <property type="entry name" value="NUCLEAR_REC_DBD_1"/>
    <property type="match status" value="1"/>
</dbReference>
<evidence type="ECO:0000259" key="12">
    <source>
        <dbReference type="PROSITE" id="PS51030"/>
    </source>
</evidence>
<sequence>MYWYRSDGIVSTLETVLDSASLWQFRMDPAVPVTCSATLDITYVHCRCPNILVPNSRYLRTLLTPLQVLPHWRCSKHTEGTYIRCRTVHCRPPYIPCRTVHCRPPHIRCRTVRCRPPHIRCRAVQYTAGILTFGVLQYTADILTFGAVQYTADILTFGAVQYTAGILTFGVLQYTADLLTFGAVQYTADILTFRAVQYTADLLTFGAVQYTAGILTFGVLQYTADILTFGAVQYTADILTFGSVQYAADILTFGVVQYTADLLTFGSVQYTADPLTFGSVQYAADILTFGVLQYTADLLTFGAVQYTADILTFGVVQYTADLLTFGSVHYAADILTFGVLQYTADILTFGVVQYTADLLTFGSVQYAADILTFGAVQYTADLLTFCAVQYTSDILTFGAVQYTADLLTFGAVQYTADLLTFGAVQYTADILTFGAVQYTSNLLTFGAVQYTADILTFGAVQYTADLRCRTVHCRHPYIQCRTVHFRPPYIRCRTVRCRPPYIRCRTVHCRPPYIRYSTLQTSLRSVPYSTLQTSLHSVPYRTLQTSLHSVPYSTLQTSLHSVPYRTLQTSLHSVPYSTLQTSLRSVPYSTLQTSLRSVPYCTLQTTLCSVPYCSLQTSLRSVPYTQIEVIPCKICGDKSSGIHYGVITCEGCKGFFRRSQQNNASYSCSRQRSCLIDRTNRNRCQHCRLQKCLALGMSRDAVKFGRMSKKQRDSLYAEVQKHQQTQDQSATKEDAEGLSRVYTTSVSSGISDLDDISTFSDGLLFDFPLTPDTGNSYYSLDLLTSAQPSPDQSSLDLNDIKMIKQESRYDLMLPPGVFSHGLEGEQLTTDDSVGEIDRVAQNVIKSHLETSQYTTEELKRLLWSLYSQDEIRNLQSKPCEVMWQQCALQISNAIQYVVEFAKRLDGFMELCQNDQIILLKAGCLEVLLVRMVRAFNPINNTVLFEGKFGSMQMFKSLGCDDLVSTIFELGRNMCRLQLSDEEIALFTATVLLSPDRPWLMDPKKVQKLQDRVYVALQQEIQKKHGSDDTLSKILSKLPLMKSICNLHLDKLELPDDFTSDDPSVRLPVVSVVKDEVLLFLLFATWYVLRVDGLVLFSQSSPRHVGTAARARCLRARRPPVARHHGTCSPSSRGELDYSAAREPQLPACPPAGSGAPLGWVAKAWEVLCAGTGGAGAFLISRDLKLQKNKMFV</sequence>
<dbReference type="PROSITE" id="PS51030">
    <property type="entry name" value="NUCLEAR_REC_DBD_2"/>
    <property type="match status" value="1"/>
</dbReference>
<evidence type="ECO:0000256" key="10">
    <source>
        <dbReference type="ARBA" id="ARBA00023242"/>
    </source>
</evidence>
<dbReference type="FunFam" id="3.30.50.10:FF:000003">
    <property type="entry name" value="Nuclear orphan receptor ROR-beta"/>
    <property type="match status" value="1"/>
</dbReference>
<evidence type="ECO:0000256" key="7">
    <source>
        <dbReference type="ARBA" id="ARBA00023125"/>
    </source>
</evidence>
<dbReference type="PRINTS" id="PR00398">
    <property type="entry name" value="STRDHORMONER"/>
</dbReference>
<dbReference type="GO" id="GO:0005634">
    <property type="term" value="C:nucleus"/>
    <property type="evidence" value="ECO:0007669"/>
    <property type="project" value="UniProtKB-SubCell"/>
</dbReference>
<proteinExistence type="predicted"/>
<keyword evidence="2" id="KW-0217">Developmental protein</keyword>
<evidence type="ECO:0000256" key="6">
    <source>
        <dbReference type="ARBA" id="ARBA00023015"/>
    </source>
</evidence>
<dbReference type="AlphaFoldDB" id="A0AAV7L3M1"/>
<keyword evidence="4" id="KW-0863">Zinc-finger</keyword>
<dbReference type="InterPro" id="IPR003079">
    <property type="entry name" value="ROR_rcpt"/>
</dbReference>
<evidence type="ECO:0000256" key="11">
    <source>
        <dbReference type="SAM" id="MobiDB-lite"/>
    </source>
</evidence>
<feature type="domain" description="NR LBD" evidence="13">
    <location>
        <begin position="835"/>
        <end position="1073"/>
    </location>
</feature>
<keyword evidence="6" id="KW-0805">Transcription regulation</keyword>
<dbReference type="Pfam" id="PF00105">
    <property type="entry name" value="zf-C4"/>
    <property type="match status" value="1"/>
</dbReference>
<comment type="caution">
    <text evidence="14">The sequence shown here is derived from an EMBL/GenBank/DDBJ whole genome shotgun (WGS) entry which is preliminary data.</text>
</comment>
<dbReference type="Proteomes" id="UP001066276">
    <property type="component" value="Chromosome 12"/>
</dbReference>
<dbReference type="InterPro" id="IPR013088">
    <property type="entry name" value="Znf_NHR/GATA"/>
</dbReference>
<keyword evidence="10" id="KW-0539">Nucleus</keyword>
<dbReference type="PRINTS" id="PR00047">
    <property type="entry name" value="STROIDFINGER"/>
</dbReference>
<feature type="domain" description="Nuclear receptor" evidence="12">
    <location>
        <begin position="629"/>
        <end position="704"/>
    </location>
</feature>
<dbReference type="GO" id="GO:0008270">
    <property type="term" value="F:zinc ion binding"/>
    <property type="evidence" value="ECO:0007669"/>
    <property type="project" value="UniProtKB-KW"/>
</dbReference>
<dbReference type="GO" id="GO:0000978">
    <property type="term" value="F:RNA polymerase II cis-regulatory region sequence-specific DNA binding"/>
    <property type="evidence" value="ECO:0007669"/>
    <property type="project" value="TreeGrafter"/>
</dbReference>
<comment type="subcellular location">
    <subcellularLocation>
        <location evidence="1">Nucleus</location>
    </subcellularLocation>
</comment>
<dbReference type="CDD" id="cd06968">
    <property type="entry name" value="NR_DBD_ROR"/>
    <property type="match status" value="1"/>
</dbReference>
<keyword evidence="9" id="KW-0675">Receptor</keyword>
<protein>
    <submittedName>
        <fullName evidence="14">Uncharacterized protein</fullName>
    </submittedName>
</protein>
<feature type="region of interest" description="Disordered" evidence="11">
    <location>
        <begin position="715"/>
        <end position="738"/>
    </location>
</feature>